<dbReference type="AlphaFoldDB" id="A0A5C6CBN5"/>
<dbReference type="OrthoDB" id="282548at2"/>
<evidence type="ECO:0000313" key="2">
    <source>
        <dbReference type="Proteomes" id="UP000318437"/>
    </source>
</evidence>
<dbReference type="Proteomes" id="UP000318437">
    <property type="component" value="Unassembled WGS sequence"/>
</dbReference>
<reference evidence="1 2" key="1">
    <citation type="submission" date="2019-02" db="EMBL/GenBank/DDBJ databases">
        <title>Deep-cultivation of Planctomycetes and their phenomic and genomic characterization uncovers novel biology.</title>
        <authorList>
            <person name="Wiegand S."/>
            <person name="Jogler M."/>
            <person name="Boedeker C."/>
            <person name="Pinto D."/>
            <person name="Vollmers J."/>
            <person name="Rivas-Marin E."/>
            <person name="Kohn T."/>
            <person name="Peeters S.H."/>
            <person name="Heuer A."/>
            <person name="Rast P."/>
            <person name="Oberbeckmann S."/>
            <person name="Bunk B."/>
            <person name="Jeske O."/>
            <person name="Meyerdierks A."/>
            <person name="Storesund J.E."/>
            <person name="Kallscheuer N."/>
            <person name="Luecker S."/>
            <person name="Lage O.M."/>
            <person name="Pohl T."/>
            <person name="Merkel B.J."/>
            <person name="Hornburger P."/>
            <person name="Mueller R.-W."/>
            <person name="Bruemmer F."/>
            <person name="Labrenz M."/>
            <person name="Spormann A.M."/>
            <person name="Op Den Camp H."/>
            <person name="Overmann J."/>
            <person name="Amann R."/>
            <person name="Jetten M.S.M."/>
            <person name="Mascher T."/>
            <person name="Medema M.H."/>
            <person name="Devos D.P."/>
            <person name="Kaster A.-K."/>
            <person name="Ovreas L."/>
            <person name="Rohde M."/>
            <person name="Galperin M.Y."/>
            <person name="Jogler C."/>
        </authorList>
    </citation>
    <scope>NUCLEOTIDE SEQUENCE [LARGE SCALE GENOMIC DNA]</scope>
    <source>
        <strain evidence="1 2">Pla144</strain>
    </source>
</reference>
<gene>
    <name evidence="1" type="ORF">Pla144_46560</name>
</gene>
<evidence type="ECO:0000313" key="1">
    <source>
        <dbReference type="EMBL" id="TWU21247.1"/>
    </source>
</evidence>
<dbReference type="EMBL" id="SJPS01000011">
    <property type="protein sequence ID" value="TWU21247.1"/>
    <property type="molecule type" value="Genomic_DNA"/>
</dbReference>
<keyword evidence="2" id="KW-1185">Reference proteome</keyword>
<protein>
    <submittedName>
        <fullName evidence="1">Uncharacterized protein</fullName>
    </submittedName>
</protein>
<dbReference type="RefSeq" id="WP_146452890.1">
    <property type="nucleotide sequence ID" value="NZ_SJPS01000011.1"/>
</dbReference>
<accession>A0A5C6CBN5</accession>
<organism evidence="1 2">
    <name type="scientific">Bythopirellula polymerisocia</name>
    <dbReference type="NCBI Taxonomy" id="2528003"/>
    <lineage>
        <taxon>Bacteria</taxon>
        <taxon>Pseudomonadati</taxon>
        <taxon>Planctomycetota</taxon>
        <taxon>Planctomycetia</taxon>
        <taxon>Pirellulales</taxon>
        <taxon>Lacipirellulaceae</taxon>
        <taxon>Bythopirellula</taxon>
    </lineage>
</organism>
<proteinExistence type="predicted"/>
<comment type="caution">
    <text evidence="1">The sequence shown here is derived from an EMBL/GenBank/DDBJ whole genome shotgun (WGS) entry which is preliminary data.</text>
</comment>
<name>A0A5C6CBN5_9BACT</name>
<sequence>MKLRDDFVQELKSLVGQTNHQVSVSDGLRTIRCKVLQCDPLGAAISDLVLETGELATADIAKLETASKSLCGRVTYLLEPISPIEIDSTGCVVQMRSNPPHKDDNGLKYYELTLRQGGSVSLTRYEKQPANSRLPVPATLTHEVLSRLVEDFSIAVDEVLPS</sequence>